<dbReference type="GO" id="GO:0006749">
    <property type="term" value="P:glutathione metabolic process"/>
    <property type="evidence" value="ECO:0007669"/>
    <property type="project" value="InterPro"/>
</dbReference>
<dbReference type="AlphaFoldDB" id="A0A4U6UR88"/>
<dbReference type="PROSITE" id="PS50405">
    <property type="entry name" value="GST_CTER"/>
    <property type="match status" value="1"/>
</dbReference>
<name>A0A4U6UR88_SETVI</name>
<dbReference type="EC" id="2.5.1.18" evidence="1"/>
<dbReference type="GO" id="GO:0005829">
    <property type="term" value="C:cytosol"/>
    <property type="evidence" value="ECO:0007669"/>
    <property type="project" value="UniProtKB-SubCell"/>
</dbReference>
<dbReference type="Gene3D" id="1.20.1050.10">
    <property type="match status" value="1"/>
</dbReference>
<organism evidence="3 4">
    <name type="scientific">Setaria viridis</name>
    <name type="common">Green bristlegrass</name>
    <name type="synonym">Setaria italica subsp. viridis</name>
    <dbReference type="NCBI Taxonomy" id="4556"/>
    <lineage>
        <taxon>Eukaryota</taxon>
        <taxon>Viridiplantae</taxon>
        <taxon>Streptophyta</taxon>
        <taxon>Embryophyta</taxon>
        <taxon>Tracheophyta</taxon>
        <taxon>Spermatophyta</taxon>
        <taxon>Magnoliopsida</taxon>
        <taxon>Liliopsida</taxon>
        <taxon>Poales</taxon>
        <taxon>Poaceae</taxon>
        <taxon>PACMAD clade</taxon>
        <taxon>Panicoideae</taxon>
        <taxon>Panicodae</taxon>
        <taxon>Paniceae</taxon>
        <taxon>Cenchrinae</taxon>
        <taxon>Setaria</taxon>
    </lineage>
</organism>
<dbReference type="Gramene" id="TKW18888">
    <property type="protein sequence ID" value="TKW18888"/>
    <property type="gene ID" value="SEVIR_5G461700v2"/>
</dbReference>
<keyword evidence="1" id="KW-0808">Transferase</keyword>
<keyword evidence="1" id="KW-0963">Cytoplasm</keyword>
<dbReference type="OMA" id="WCEEKER"/>
<gene>
    <name evidence="3" type="ORF">SEVIR_5G461700v2</name>
</gene>
<feature type="domain" description="GST C-terminal" evidence="2">
    <location>
        <begin position="1"/>
        <end position="101"/>
    </location>
</feature>
<dbReference type="GO" id="GO:0004364">
    <property type="term" value="F:glutathione transferase activity"/>
    <property type="evidence" value="ECO:0007669"/>
    <property type="project" value="UniProtKB-UniRule"/>
</dbReference>
<evidence type="ECO:0000259" key="2">
    <source>
        <dbReference type="PROSITE" id="PS50405"/>
    </source>
</evidence>
<accession>A0A4U6UR88</accession>
<proteinExistence type="inferred from homology"/>
<reference evidence="3" key="1">
    <citation type="submission" date="2019-03" db="EMBL/GenBank/DDBJ databases">
        <title>WGS assembly of Setaria viridis.</title>
        <authorList>
            <person name="Huang P."/>
            <person name="Jenkins J."/>
            <person name="Grimwood J."/>
            <person name="Barry K."/>
            <person name="Healey A."/>
            <person name="Mamidi S."/>
            <person name="Sreedasyam A."/>
            <person name="Shu S."/>
            <person name="Feldman M."/>
            <person name="Wu J."/>
            <person name="Yu Y."/>
            <person name="Chen C."/>
            <person name="Johnson J."/>
            <person name="Rokhsar D."/>
            <person name="Baxter I."/>
            <person name="Schmutz J."/>
            <person name="Brutnell T."/>
            <person name="Kellogg E."/>
        </authorList>
    </citation>
    <scope>NUCLEOTIDE SEQUENCE [LARGE SCALE GENOMIC DNA]</scope>
</reference>
<dbReference type="PANTHER" id="PTHR11260">
    <property type="entry name" value="GLUTATHIONE S-TRANSFERASE, GST, SUPERFAMILY, GST DOMAIN CONTAINING"/>
    <property type="match status" value="1"/>
</dbReference>
<comment type="catalytic activity">
    <reaction evidence="1">
        <text>RX + glutathione = an S-substituted glutathione + a halide anion + H(+)</text>
        <dbReference type="Rhea" id="RHEA:16437"/>
        <dbReference type="ChEBI" id="CHEBI:15378"/>
        <dbReference type="ChEBI" id="CHEBI:16042"/>
        <dbReference type="ChEBI" id="CHEBI:17792"/>
        <dbReference type="ChEBI" id="CHEBI:57925"/>
        <dbReference type="ChEBI" id="CHEBI:90779"/>
        <dbReference type="EC" id="2.5.1.18"/>
    </reaction>
</comment>
<dbReference type="InterPro" id="IPR045073">
    <property type="entry name" value="Omega/Tau-like"/>
</dbReference>
<dbReference type="InterPro" id="IPR010987">
    <property type="entry name" value="Glutathione-S-Trfase_C-like"/>
</dbReference>
<comment type="function">
    <text evidence="1">Is involved in the conjugation of reduced glutathione to a wide number of exogenous and endogenous hydrophobic electrophiles.</text>
</comment>
<protein>
    <recommendedName>
        <fullName evidence="1">Glutathione S-transferase</fullName>
        <ecNumber evidence="1">2.5.1.18</ecNumber>
    </recommendedName>
</protein>
<dbReference type="EMBL" id="CM016556">
    <property type="protein sequence ID" value="TKW18888.1"/>
    <property type="molecule type" value="Genomic_DNA"/>
</dbReference>
<dbReference type="SUPFAM" id="SSF47616">
    <property type="entry name" value="GST C-terminal domain-like"/>
    <property type="match status" value="1"/>
</dbReference>
<evidence type="ECO:0000313" key="3">
    <source>
        <dbReference type="EMBL" id="TKW18888.1"/>
    </source>
</evidence>
<dbReference type="InterPro" id="IPR045074">
    <property type="entry name" value="GST_C_Tau"/>
</dbReference>
<evidence type="ECO:0000313" key="4">
    <source>
        <dbReference type="Proteomes" id="UP000298652"/>
    </source>
</evidence>
<comment type="subcellular location">
    <subcellularLocation>
        <location evidence="1">Cytoplasm</location>
        <location evidence="1">Cytosol</location>
    </subcellularLocation>
</comment>
<dbReference type="PANTHER" id="PTHR11260:SF708">
    <property type="entry name" value="GLUTATHIONE TRANSFERASE"/>
    <property type="match status" value="1"/>
</dbReference>
<dbReference type="CDD" id="cd03185">
    <property type="entry name" value="GST_C_Tau"/>
    <property type="match status" value="1"/>
</dbReference>
<dbReference type="Proteomes" id="UP000298652">
    <property type="component" value="Chromosome 5"/>
</dbReference>
<sequence>MVSSLAETLWSANFVPVSEELASAFLKRFFGGDDSIGLVDIAASNVAHWLGVMEEVGGVTPLLTDEEYPALCQWAKRYAGDETVKQCLPKRDELFAMYSGFKEMFQAMATSQNQ</sequence>
<keyword evidence="4" id="KW-1185">Reference proteome</keyword>
<evidence type="ECO:0000256" key="1">
    <source>
        <dbReference type="RuleBase" id="RU369102"/>
    </source>
</evidence>
<dbReference type="InterPro" id="IPR036282">
    <property type="entry name" value="Glutathione-S-Trfase_C_sf"/>
</dbReference>
<comment type="similarity">
    <text evidence="1">Belongs to the GST superfamily.</text>
</comment>